<dbReference type="RefSeq" id="XP_040775497.1">
    <property type="nucleotide sequence ID" value="XM_040915655.1"/>
</dbReference>
<dbReference type="GeneID" id="63832784"/>
<evidence type="ECO:0000313" key="2">
    <source>
        <dbReference type="Proteomes" id="UP000803844"/>
    </source>
</evidence>
<feature type="non-terminal residue" evidence="1">
    <location>
        <position position="115"/>
    </location>
</feature>
<reference evidence="1" key="1">
    <citation type="journal article" date="2020" name="Phytopathology">
        <title>Genome sequence of the chestnut blight fungus Cryphonectria parasitica EP155: A fundamental resource for an archetypical invasive plant pathogen.</title>
        <authorList>
            <person name="Crouch J.A."/>
            <person name="Dawe A."/>
            <person name="Aerts A."/>
            <person name="Barry K."/>
            <person name="Churchill A.C.L."/>
            <person name="Grimwood J."/>
            <person name="Hillman B."/>
            <person name="Milgroom M.G."/>
            <person name="Pangilinan J."/>
            <person name="Smith M."/>
            <person name="Salamov A."/>
            <person name="Schmutz J."/>
            <person name="Yadav J."/>
            <person name="Grigoriev I.V."/>
            <person name="Nuss D."/>
        </authorList>
    </citation>
    <scope>NUCLEOTIDE SEQUENCE</scope>
    <source>
        <strain evidence="1">EP155</strain>
    </source>
</reference>
<sequence length="115" mass="12953">QTLRNVADICCSIPLAAFLLKQGADVNAQHDPKQLTALQRVAKQTSIEGAKMMEFLLLNGADPELNKAEQEIDKGKFGILLVPAQKIRDEKGAKNIQKWLRKTWDELVEETKQIR</sequence>
<comment type="caution">
    <text evidence="1">The sequence shown here is derived from an EMBL/GenBank/DDBJ whole genome shotgun (WGS) entry which is preliminary data.</text>
</comment>
<name>A0A9P4Y0W2_CRYP1</name>
<organism evidence="1 2">
    <name type="scientific">Cryphonectria parasitica (strain ATCC 38755 / EP155)</name>
    <dbReference type="NCBI Taxonomy" id="660469"/>
    <lineage>
        <taxon>Eukaryota</taxon>
        <taxon>Fungi</taxon>
        <taxon>Dikarya</taxon>
        <taxon>Ascomycota</taxon>
        <taxon>Pezizomycotina</taxon>
        <taxon>Sordariomycetes</taxon>
        <taxon>Sordariomycetidae</taxon>
        <taxon>Diaporthales</taxon>
        <taxon>Cryphonectriaceae</taxon>
        <taxon>Cryphonectria-Endothia species complex</taxon>
        <taxon>Cryphonectria</taxon>
    </lineage>
</organism>
<dbReference type="Proteomes" id="UP000803844">
    <property type="component" value="Unassembled WGS sequence"/>
</dbReference>
<evidence type="ECO:0000313" key="1">
    <source>
        <dbReference type="EMBL" id="KAF3764536.1"/>
    </source>
</evidence>
<dbReference type="EMBL" id="MU032348">
    <property type="protein sequence ID" value="KAF3764536.1"/>
    <property type="molecule type" value="Genomic_DNA"/>
</dbReference>
<gene>
    <name evidence="1" type="ORF">M406DRAFT_223500</name>
</gene>
<accession>A0A9P4Y0W2</accession>
<proteinExistence type="predicted"/>
<feature type="non-terminal residue" evidence="1">
    <location>
        <position position="1"/>
    </location>
</feature>
<evidence type="ECO:0008006" key="3">
    <source>
        <dbReference type="Google" id="ProtNLM"/>
    </source>
</evidence>
<dbReference type="OrthoDB" id="4062651at2759"/>
<protein>
    <recommendedName>
        <fullName evidence="3">Ankyrin repeat domain-containing protein</fullName>
    </recommendedName>
</protein>
<dbReference type="SUPFAM" id="SSF48403">
    <property type="entry name" value="Ankyrin repeat"/>
    <property type="match status" value="1"/>
</dbReference>
<dbReference type="AlphaFoldDB" id="A0A9P4Y0W2"/>
<keyword evidence="2" id="KW-1185">Reference proteome</keyword>
<dbReference type="InterPro" id="IPR036770">
    <property type="entry name" value="Ankyrin_rpt-contain_sf"/>
</dbReference>
<dbReference type="Gene3D" id="1.25.40.20">
    <property type="entry name" value="Ankyrin repeat-containing domain"/>
    <property type="match status" value="1"/>
</dbReference>